<evidence type="ECO:0000259" key="1">
    <source>
        <dbReference type="Pfam" id="PF06985"/>
    </source>
</evidence>
<proteinExistence type="predicted"/>
<dbReference type="PANTHER" id="PTHR33112">
    <property type="entry name" value="DOMAIN PROTEIN, PUTATIVE-RELATED"/>
    <property type="match status" value="1"/>
</dbReference>
<dbReference type="Pfam" id="PF06985">
    <property type="entry name" value="HET"/>
    <property type="match status" value="1"/>
</dbReference>
<evidence type="ECO:0000313" key="2">
    <source>
        <dbReference type="EMBL" id="KAF2659896.1"/>
    </source>
</evidence>
<accession>A0A6A6TKD7</accession>
<dbReference type="EMBL" id="MU004303">
    <property type="protein sequence ID" value="KAF2659896.1"/>
    <property type="molecule type" value="Genomic_DNA"/>
</dbReference>
<dbReference type="PANTHER" id="PTHR33112:SF12">
    <property type="entry name" value="HETEROKARYON INCOMPATIBILITY DOMAIN-CONTAINING PROTEIN"/>
    <property type="match status" value="1"/>
</dbReference>
<organism evidence="2 3">
    <name type="scientific">Lophiostoma macrostomum CBS 122681</name>
    <dbReference type="NCBI Taxonomy" id="1314788"/>
    <lineage>
        <taxon>Eukaryota</taxon>
        <taxon>Fungi</taxon>
        <taxon>Dikarya</taxon>
        <taxon>Ascomycota</taxon>
        <taxon>Pezizomycotina</taxon>
        <taxon>Dothideomycetes</taxon>
        <taxon>Pleosporomycetidae</taxon>
        <taxon>Pleosporales</taxon>
        <taxon>Lophiostomataceae</taxon>
        <taxon>Lophiostoma</taxon>
    </lineage>
</organism>
<sequence length="560" mass="62673">MAWYAKDVSIVSPVLFPRESGGASLQDLRQAYFAHNQKDSLDVSSEAWYIPEPTPDSAKGLCARSTPKGAAGYDQSRLWKSTPTSAQSSSNVGLCMEDSVPLIGTTKVVFMAWESFTRKMRSPGDDQKLIRSWKNLCERKHGAQGHQQRPYEQQHWSAKAIDFRLIDLEDNCIVTTTWNVRYVALSYVWGGVDQLQATLANSDELSKRGSLLQETYRKRIPRTIQHAMNFVRQVGERYLWIDALCLIQDHPEKNALLDSMDKVYSAAAWCLVAASAQDANSPLHRIVEEDSAAYEKRKFSVTIQGLELGIVLPPLPTALDSSLWSKRAWTYQEGVLGRRLLLVFDEQLFFHCCHGHTYCEDVAFERLDRDNGKDTQFNGQVYFTQGHTNFEIYARAVEEFLSRKLSFEGDVLKAFQGVMTYLSSSFRGGFLHSQNLAEDERMSRNCSLLGPGLAGSGLLGISHILPYPESGGKTPTIGDTSLRISSVVVTSFIMETLGLKKTGQGQIQALTVKSRGRQGSVTTRNGNPIYYFSIRYRAGSIDAQCPKPATDFTWLAVHNI</sequence>
<evidence type="ECO:0000313" key="3">
    <source>
        <dbReference type="Proteomes" id="UP000799324"/>
    </source>
</evidence>
<name>A0A6A6TKD7_9PLEO</name>
<gene>
    <name evidence="2" type="ORF">K491DRAFT_755000</name>
</gene>
<keyword evidence="3" id="KW-1185">Reference proteome</keyword>
<protein>
    <submittedName>
        <fullName evidence="2">HET-domain-containing protein</fullName>
    </submittedName>
</protein>
<reference evidence="2" key="1">
    <citation type="journal article" date="2020" name="Stud. Mycol.">
        <title>101 Dothideomycetes genomes: a test case for predicting lifestyles and emergence of pathogens.</title>
        <authorList>
            <person name="Haridas S."/>
            <person name="Albert R."/>
            <person name="Binder M."/>
            <person name="Bloem J."/>
            <person name="Labutti K."/>
            <person name="Salamov A."/>
            <person name="Andreopoulos B."/>
            <person name="Baker S."/>
            <person name="Barry K."/>
            <person name="Bills G."/>
            <person name="Bluhm B."/>
            <person name="Cannon C."/>
            <person name="Castanera R."/>
            <person name="Culley D."/>
            <person name="Daum C."/>
            <person name="Ezra D."/>
            <person name="Gonzalez J."/>
            <person name="Henrissat B."/>
            <person name="Kuo A."/>
            <person name="Liang C."/>
            <person name="Lipzen A."/>
            <person name="Lutzoni F."/>
            <person name="Magnuson J."/>
            <person name="Mondo S."/>
            <person name="Nolan M."/>
            <person name="Ohm R."/>
            <person name="Pangilinan J."/>
            <person name="Park H.-J."/>
            <person name="Ramirez L."/>
            <person name="Alfaro M."/>
            <person name="Sun H."/>
            <person name="Tritt A."/>
            <person name="Yoshinaga Y."/>
            <person name="Zwiers L.-H."/>
            <person name="Turgeon B."/>
            <person name="Goodwin S."/>
            <person name="Spatafora J."/>
            <person name="Crous P."/>
            <person name="Grigoriev I."/>
        </authorList>
    </citation>
    <scope>NUCLEOTIDE SEQUENCE</scope>
    <source>
        <strain evidence="2">CBS 122681</strain>
    </source>
</reference>
<dbReference type="AlphaFoldDB" id="A0A6A6TKD7"/>
<dbReference type="Proteomes" id="UP000799324">
    <property type="component" value="Unassembled WGS sequence"/>
</dbReference>
<dbReference type="OrthoDB" id="5135333at2759"/>
<feature type="domain" description="Heterokaryon incompatibility" evidence="1">
    <location>
        <begin position="182"/>
        <end position="333"/>
    </location>
</feature>
<dbReference type="InterPro" id="IPR010730">
    <property type="entry name" value="HET"/>
</dbReference>